<evidence type="ECO:0000313" key="2">
    <source>
        <dbReference type="EMBL" id="KAK0423083.1"/>
    </source>
</evidence>
<dbReference type="AlphaFoldDB" id="A0AA39IEV6"/>
<evidence type="ECO:0000313" key="3">
    <source>
        <dbReference type="Proteomes" id="UP001175271"/>
    </source>
</evidence>
<protein>
    <submittedName>
        <fullName evidence="2">Uncharacterized protein</fullName>
    </submittedName>
</protein>
<accession>A0AA39IEV6</accession>
<dbReference type="EMBL" id="JAUCMV010000001">
    <property type="protein sequence ID" value="KAK0423083.1"/>
    <property type="molecule type" value="Genomic_DNA"/>
</dbReference>
<proteinExistence type="predicted"/>
<keyword evidence="3" id="KW-1185">Reference proteome</keyword>
<feature type="compositionally biased region" description="Polar residues" evidence="1">
    <location>
        <begin position="35"/>
        <end position="44"/>
    </location>
</feature>
<sequence length="208" mass="23364">MNIPSGISMDIRDFLALARERLQEFGIDPDELLAQNKQSGTVDTSGSSARGSGHSESSSPLMKCENNAKSKPADKMKAKAWAQEASNGVTSSPEFPTREQFVNMSKARLLELGVDMDLVHSSEPRNSTHGDRSSFEKAGHKNDDLQAEKRLRDRIALLEKEVQAERQLHDRTKVAMHDFVMANYTMQKCLQLICDRVGQKKFEELIRE</sequence>
<reference evidence="2" key="1">
    <citation type="submission" date="2023-06" db="EMBL/GenBank/DDBJ databases">
        <title>Genomic analysis of the entomopathogenic nematode Steinernema hermaphroditum.</title>
        <authorList>
            <person name="Schwarz E.M."/>
            <person name="Heppert J.K."/>
            <person name="Baniya A."/>
            <person name="Schwartz H.T."/>
            <person name="Tan C.-H."/>
            <person name="Antoshechkin I."/>
            <person name="Sternberg P.W."/>
            <person name="Goodrich-Blair H."/>
            <person name="Dillman A.R."/>
        </authorList>
    </citation>
    <scope>NUCLEOTIDE SEQUENCE</scope>
    <source>
        <strain evidence="2">PS9179</strain>
        <tissue evidence="2">Whole animal</tissue>
    </source>
</reference>
<feature type="compositionally biased region" description="Low complexity" evidence="1">
    <location>
        <begin position="45"/>
        <end position="59"/>
    </location>
</feature>
<feature type="region of interest" description="Disordered" evidence="1">
    <location>
        <begin position="121"/>
        <end position="143"/>
    </location>
</feature>
<gene>
    <name evidence="2" type="ORF">QR680_007958</name>
</gene>
<dbReference type="Proteomes" id="UP001175271">
    <property type="component" value="Unassembled WGS sequence"/>
</dbReference>
<organism evidence="2 3">
    <name type="scientific">Steinernema hermaphroditum</name>
    <dbReference type="NCBI Taxonomy" id="289476"/>
    <lineage>
        <taxon>Eukaryota</taxon>
        <taxon>Metazoa</taxon>
        <taxon>Ecdysozoa</taxon>
        <taxon>Nematoda</taxon>
        <taxon>Chromadorea</taxon>
        <taxon>Rhabditida</taxon>
        <taxon>Tylenchina</taxon>
        <taxon>Panagrolaimomorpha</taxon>
        <taxon>Strongyloidoidea</taxon>
        <taxon>Steinernematidae</taxon>
        <taxon>Steinernema</taxon>
    </lineage>
</organism>
<name>A0AA39IEV6_9BILA</name>
<evidence type="ECO:0000256" key="1">
    <source>
        <dbReference type="SAM" id="MobiDB-lite"/>
    </source>
</evidence>
<comment type="caution">
    <text evidence="2">The sequence shown here is derived from an EMBL/GenBank/DDBJ whole genome shotgun (WGS) entry which is preliminary data.</text>
</comment>
<feature type="region of interest" description="Disordered" evidence="1">
    <location>
        <begin position="33"/>
        <end position="74"/>
    </location>
</feature>